<feature type="transmembrane region" description="Helical" evidence="1">
    <location>
        <begin position="20"/>
        <end position="40"/>
    </location>
</feature>
<evidence type="ECO:0000313" key="2">
    <source>
        <dbReference type="EMBL" id="QHC63330.1"/>
    </source>
</evidence>
<organism evidence="2 3">
    <name type="scientific">Rathayibacter festucae</name>
    <dbReference type="NCBI Taxonomy" id="110937"/>
    <lineage>
        <taxon>Bacteria</taxon>
        <taxon>Bacillati</taxon>
        <taxon>Actinomycetota</taxon>
        <taxon>Actinomycetes</taxon>
        <taxon>Micrococcales</taxon>
        <taxon>Microbacteriaceae</taxon>
        <taxon>Rathayibacter</taxon>
    </lineage>
</organism>
<dbReference type="RefSeq" id="WP_159423114.1">
    <property type="nucleotide sequence ID" value="NZ_CP047180.1"/>
</dbReference>
<reference evidence="3" key="1">
    <citation type="submission" date="2019-12" db="EMBL/GenBank/DDBJ databases">
        <title>Complete and draft genome sequences of new strains and members of some known species of the genus Rathayibacter isolated from plants.</title>
        <authorList>
            <person name="Tarlachkov S.V."/>
            <person name="Starodumova I.P."/>
            <person name="Dorofeeva L.V."/>
            <person name="Prisyazhnaya N.V."/>
            <person name="Leyn S."/>
            <person name="Zlamal J."/>
            <person name="Elan M."/>
            <person name="Osterman A.L."/>
            <person name="Nadler S."/>
            <person name="Subbotin S.A."/>
            <person name="Evtushenko L.I."/>
        </authorList>
    </citation>
    <scope>NUCLEOTIDE SEQUENCE [LARGE SCALE GENOMIC DNA]</scope>
    <source>
        <strain evidence="3">VKM Ac-2802</strain>
    </source>
</reference>
<dbReference type="Proteomes" id="UP000464597">
    <property type="component" value="Chromosome"/>
</dbReference>
<name>A0ABX6H0M0_9MICO</name>
<evidence type="ECO:0000256" key="1">
    <source>
        <dbReference type="SAM" id="Phobius"/>
    </source>
</evidence>
<proteinExistence type="predicted"/>
<keyword evidence="1" id="KW-0472">Membrane</keyword>
<gene>
    <name evidence="2" type="ORF">GSU69_12000</name>
</gene>
<feature type="transmembrane region" description="Helical" evidence="1">
    <location>
        <begin position="52"/>
        <end position="73"/>
    </location>
</feature>
<keyword evidence="1" id="KW-0812">Transmembrane</keyword>
<keyword evidence="3" id="KW-1185">Reference proteome</keyword>
<protein>
    <recommendedName>
        <fullName evidence="4">DUF304 domain-containing protein</fullName>
    </recommendedName>
</protein>
<keyword evidence="1" id="KW-1133">Transmembrane helix</keyword>
<evidence type="ECO:0008006" key="4">
    <source>
        <dbReference type="Google" id="ProtNLM"/>
    </source>
</evidence>
<dbReference type="EMBL" id="CP047180">
    <property type="protein sequence ID" value="QHC63330.1"/>
    <property type="molecule type" value="Genomic_DNA"/>
</dbReference>
<sequence>MSERRENPVSAALHRLTDSVTALPTLAFVLLLGFVAVYSIGTRSPELLAQLLAWAGLVAVGVALATGLVLVVVRSVARAVAGPLAHVEAEASDGEVVLSRGDLVDVLRWVEPRLPRRISRPYAVVVPAARGLSVSFRSHVVIVPWSRVRAVRRRRIRRGLRRHDAVVVDLSRAGGGRTRSLTLVPVEQPGLLGQSPASEQTLVLLHRRIAAALPPGEPAPAWGSPDG</sequence>
<accession>A0ABX6H0M0</accession>
<evidence type="ECO:0000313" key="3">
    <source>
        <dbReference type="Proteomes" id="UP000464597"/>
    </source>
</evidence>